<gene>
    <name evidence="1" type="ORF">MM415A03179_0004</name>
    <name evidence="2" type="ORF">MM415B03342_0004</name>
</gene>
<reference evidence="1" key="1">
    <citation type="submission" date="2020-03" db="EMBL/GenBank/DDBJ databases">
        <title>The deep terrestrial virosphere.</title>
        <authorList>
            <person name="Holmfeldt K."/>
            <person name="Nilsson E."/>
            <person name="Simone D."/>
            <person name="Lopez-Fernandez M."/>
            <person name="Wu X."/>
            <person name="de Brujin I."/>
            <person name="Lundin D."/>
            <person name="Andersson A."/>
            <person name="Bertilsson S."/>
            <person name="Dopson M."/>
        </authorList>
    </citation>
    <scope>NUCLEOTIDE SEQUENCE</scope>
    <source>
        <strain evidence="1">MM415A03179</strain>
        <strain evidence="2">MM415B03342</strain>
    </source>
</reference>
<protein>
    <recommendedName>
        <fullName evidence="3">DUF4177 domain-containing protein</fullName>
    </recommendedName>
</protein>
<evidence type="ECO:0008006" key="3">
    <source>
        <dbReference type="Google" id="ProtNLM"/>
    </source>
</evidence>
<dbReference type="EMBL" id="MT141873">
    <property type="protein sequence ID" value="QJA71430.1"/>
    <property type="molecule type" value="Genomic_DNA"/>
</dbReference>
<sequence>MVEYKIVPVKRILLEDDLNKYAEENWRLKCFSCIGEYQYIYYFERKLTEM</sequence>
<dbReference type="EMBL" id="MT142994">
    <property type="protein sequence ID" value="QJA91529.1"/>
    <property type="molecule type" value="Genomic_DNA"/>
</dbReference>
<evidence type="ECO:0000313" key="1">
    <source>
        <dbReference type="EMBL" id="QJA71430.1"/>
    </source>
</evidence>
<name>A0A6M3JNJ6_9ZZZZ</name>
<dbReference type="AlphaFoldDB" id="A0A6M3JNJ6"/>
<accession>A0A6M3JNJ6</accession>
<evidence type="ECO:0000313" key="2">
    <source>
        <dbReference type="EMBL" id="QJA91529.1"/>
    </source>
</evidence>
<proteinExistence type="predicted"/>
<organism evidence="1">
    <name type="scientific">viral metagenome</name>
    <dbReference type="NCBI Taxonomy" id="1070528"/>
    <lineage>
        <taxon>unclassified sequences</taxon>
        <taxon>metagenomes</taxon>
        <taxon>organismal metagenomes</taxon>
    </lineage>
</organism>